<keyword evidence="3" id="KW-1185">Reference proteome</keyword>
<evidence type="ECO:0000256" key="1">
    <source>
        <dbReference type="ARBA" id="ARBA00022553"/>
    </source>
</evidence>
<dbReference type="Proteomes" id="UP000474630">
    <property type="component" value="Chromosome"/>
</dbReference>
<reference evidence="2 3" key="1">
    <citation type="submission" date="2020-02" db="EMBL/GenBank/DDBJ databases">
        <title>Genome sequencing for Draconibacterium sp. strain M1.</title>
        <authorList>
            <person name="Park S.-J."/>
        </authorList>
    </citation>
    <scope>NUCLEOTIDE SEQUENCE [LARGE SCALE GENOMIC DNA]</scope>
    <source>
        <strain evidence="2 3">M1</strain>
    </source>
</reference>
<evidence type="ECO:0000313" key="2">
    <source>
        <dbReference type="EMBL" id="QIA07681.1"/>
    </source>
</evidence>
<dbReference type="KEGG" id="drc:G0Q07_08045"/>
<dbReference type="EMBL" id="CP048409">
    <property type="protein sequence ID" value="QIA07681.1"/>
    <property type="molecule type" value="Genomic_DNA"/>
</dbReference>
<protein>
    <recommendedName>
        <fullName evidence="4">Two component regulator with propeller domain</fullName>
    </recommendedName>
</protein>
<dbReference type="AlphaFoldDB" id="A0A6C0RF35"/>
<gene>
    <name evidence="2" type="ORF">G0Q07_08045</name>
</gene>
<evidence type="ECO:0000313" key="3">
    <source>
        <dbReference type="Proteomes" id="UP000474630"/>
    </source>
</evidence>
<accession>A0A6C0RF35</accession>
<dbReference type="Gene3D" id="2.130.10.10">
    <property type="entry name" value="YVTN repeat-like/Quinoprotein amine dehydrogenase"/>
    <property type="match status" value="2"/>
</dbReference>
<dbReference type="InterPro" id="IPR015943">
    <property type="entry name" value="WD40/YVTN_repeat-like_dom_sf"/>
</dbReference>
<dbReference type="RefSeq" id="WP_163345602.1">
    <property type="nucleotide sequence ID" value="NZ_CP048409.1"/>
</dbReference>
<organism evidence="2 3">
    <name type="scientific">Draconibacterium halophilum</name>
    <dbReference type="NCBI Taxonomy" id="2706887"/>
    <lineage>
        <taxon>Bacteria</taxon>
        <taxon>Pseudomonadati</taxon>
        <taxon>Bacteroidota</taxon>
        <taxon>Bacteroidia</taxon>
        <taxon>Marinilabiliales</taxon>
        <taxon>Prolixibacteraceae</taxon>
        <taxon>Draconibacterium</taxon>
    </lineage>
</organism>
<dbReference type="PANTHER" id="PTHR43547:SF2">
    <property type="entry name" value="HYBRID SIGNAL TRANSDUCTION HISTIDINE KINASE C"/>
    <property type="match status" value="1"/>
</dbReference>
<dbReference type="Pfam" id="PF07494">
    <property type="entry name" value="Reg_prop"/>
    <property type="match status" value="4"/>
</dbReference>
<keyword evidence="1" id="KW-0597">Phosphoprotein</keyword>
<name>A0A6C0RF35_9BACT</name>
<dbReference type="SUPFAM" id="SSF63829">
    <property type="entry name" value="Calcium-dependent phosphotriesterase"/>
    <property type="match status" value="2"/>
</dbReference>
<evidence type="ECO:0008006" key="4">
    <source>
        <dbReference type="Google" id="ProtNLM"/>
    </source>
</evidence>
<dbReference type="PANTHER" id="PTHR43547">
    <property type="entry name" value="TWO-COMPONENT HISTIDINE KINASE"/>
    <property type="match status" value="1"/>
</dbReference>
<dbReference type="InterPro" id="IPR011110">
    <property type="entry name" value="Reg_prop"/>
</dbReference>
<dbReference type="GO" id="GO:0000155">
    <property type="term" value="F:phosphorelay sensor kinase activity"/>
    <property type="evidence" value="ECO:0007669"/>
    <property type="project" value="TreeGrafter"/>
</dbReference>
<sequence length="402" mass="46624">MSFSHYTNEDGLPSSYIKSISQDQFGFIWLATRSSVCRFDGKYFKTFQAVDEAGNSFDIWSKWNHFHRADSMLLVQSTDDIFYSFNFQKEIFERYQPANKLGGVLELRESKNGYWVLKSDTISFFNTNLNKLESFDEYVGFASFDDNTNVVNVQEKNGRLMAISDNRQLLIFDLEREQQRQFKLPQGIVVEAITNFYIDNNNFVWIGNYADGLYQINLTNGQSRKFSADQKGNRHLLHNLVHKINEDQQGRVWIGTEDGLCVWTPYTESFEYYQHDIRNPEGLNTNPIYDIFCDRDGNMWLGTYFGGINFWSNTPDFFQVWQAGTGEQHLSGNAVSCITEDENGSIWVGMEDMGVNQIDLEDDRIVREINESNGLSFNNVHDLLFETPDRLWIATYTGGLIY</sequence>
<proteinExistence type="predicted"/>